<evidence type="ECO:0000313" key="2">
    <source>
        <dbReference type="Proteomes" id="UP000030302"/>
    </source>
</evidence>
<dbReference type="Proteomes" id="UP000030302">
    <property type="component" value="Chromosome"/>
</dbReference>
<dbReference type="KEGG" id="care:LT85_2016"/>
<protein>
    <submittedName>
        <fullName evidence="1">Uncharacterized protein</fullName>
    </submittedName>
</protein>
<proteinExistence type="predicted"/>
<gene>
    <name evidence="1" type="ORF">LT85_2016</name>
</gene>
<dbReference type="AlphaFoldDB" id="A0A0A1FBX0"/>
<dbReference type="HOGENOM" id="CLU_3287852_0_0_4"/>
<sequence>MEWMWLPYWINNGGEGDNRLKLFTKDTKPLWFHVVSFVFS</sequence>
<organism evidence="1 2">
    <name type="scientific">Collimonas arenae</name>
    <dbReference type="NCBI Taxonomy" id="279058"/>
    <lineage>
        <taxon>Bacteria</taxon>
        <taxon>Pseudomonadati</taxon>
        <taxon>Pseudomonadota</taxon>
        <taxon>Betaproteobacteria</taxon>
        <taxon>Burkholderiales</taxon>
        <taxon>Oxalobacteraceae</taxon>
        <taxon>Collimonas</taxon>
    </lineage>
</organism>
<dbReference type="EMBL" id="CP009962">
    <property type="protein sequence ID" value="AIY41174.1"/>
    <property type="molecule type" value="Genomic_DNA"/>
</dbReference>
<evidence type="ECO:0000313" key="1">
    <source>
        <dbReference type="EMBL" id="AIY41174.1"/>
    </source>
</evidence>
<accession>A0A0A1FBX0</accession>
<reference evidence="2" key="1">
    <citation type="journal article" date="2014" name="Soil Biol. Biochem.">
        <title>Structure and function of bacterial communities in ageing soils: Insights from the Mendocino ecological staircase.</title>
        <authorList>
            <person name="Uroz S."/>
            <person name="Tech J.J."/>
            <person name="Sawaya N.A."/>
            <person name="Frey-Klett P."/>
            <person name="Leveau J.H.J."/>
        </authorList>
    </citation>
    <scope>NUCLEOTIDE SEQUENCE [LARGE SCALE GENOMIC DNA]</scope>
    <source>
        <strain evidence="2">Cal35</strain>
    </source>
</reference>
<name>A0A0A1FBX0_9BURK</name>
<keyword evidence="2" id="KW-1185">Reference proteome</keyword>